<reference evidence="10 11" key="1">
    <citation type="submission" date="2020-08" db="EMBL/GenBank/DDBJ databases">
        <title>Genomic Encyclopedia of Type Strains, Phase IV (KMG-IV): sequencing the most valuable type-strain genomes for metagenomic binning, comparative biology and taxonomic classification.</title>
        <authorList>
            <person name="Goeker M."/>
        </authorList>
    </citation>
    <scope>NUCLEOTIDE SEQUENCE [LARGE SCALE GENOMIC DNA]</scope>
    <source>
        <strain evidence="10 11">DSM 24163</strain>
    </source>
</reference>
<dbReference type="InterPro" id="IPR036511">
    <property type="entry name" value="TGT-like_sf"/>
</dbReference>
<gene>
    <name evidence="8" type="primary">tgt</name>
    <name evidence="10" type="ORF">HNQ52_000314</name>
</gene>
<dbReference type="Pfam" id="PF01702">
    <property type="entry name" value="TGT"/>
    <property type="match status" value="1"/>
</dbReference>
<dbReference type="RefSeq" id="WP_183959110.1">
    <property type="nucleotide sequence ID" value="NZ_JACHHP010000001.1"/>
</dbReference>
<keyword evidence="3 8" id="KW-0808">Transferase</keyword>
<feature type="binding site" evidence="8">
    <location>
        <position position="220"/>
    </location>
    <ligand>
        <name>substrate</name>
    </ligand>
</feature>
<comment type="catalytic activity">
    <reaction evidence="7 8">
        <text>7-aminomethyl-7-carbaguanine + guanosine(34) in tRNA = 7-aminomethyl-7-carbaguanosine(34) in tRNA + guanine</text>
        <dbReference type="Rhea" id="RHEA:24104"/>
        <dbReference type="Rhea" id="RHEA-COMP:10341"/>
        <dbReference type="Rhea" id="RHEA-COMP:10342"/>
        <dbReference type="ChEBI" id="CHEBI:16235"/>
        <dbReference type="ChEBI" id="CHEBI:58703"/>
        <dbReference type="ChEBI" id="CHEBI:74269"/>
        <dbReference type="ChEBI" id="CHEBI:82833"/>
        <dbReference type="EC" id="2.4.2.29"/>
    </reaction>
</comment>
<evidence type="ECO:0000256" key="4">
    <source>
        <dbReference type="ARBA" id="ARBA00022694"/>
    </source>
</evidence>
<feature type="binding site" evidence="8">
    <location>
        <position position="193"/>
    </location>
    <ligand>
        <name>substrate</name>
    </ligand>
</feature>
<evidence type="ECO:0000256" key="8">
    <source>
        <dbReference type="HAMAP-Rule" id="MF_00168"/>
    </source>
</evidence>
<evidence type="ECO:0000313" key="11">
    <source>
        <dbReference type="Proteomes" id="UP000521199"/>
    </source>
</evidence>
<comment type="caution">
    <text evidence="10">The sequence shown here is derived from an EMBL/GenBank/DDBJ whole genome shotgun (WGS) entry which is preliminary data.</text>
</comment>
<comment type="pathway">
    <text evidence="1 8">tRNA modification; tRNA-queuosine biosynthesis.</text>
</comment>
<evidence type="ECO:0000256" key="7">
    <source>
        <dbReference type="ARBA" id="ARBA00050112"/>
    </source>
</evidence>
<evidence type="ECO:0000256" key="6">
    <source>
        <dbReference type="ARBA" id="ARBA00022785"/>
    </source>
</evidence>
<dbReference type="HAMAP" id="MF_00168">
    <property type="entry name" value="Q_tRNA_Tgt"/>
    <property type="match status" value="1"/>
</dbReference>
<keyword evidence="11" id="KW-1185">Reference proteome</keyword>
<keyword evidence="6 8" id="KW-0671">Queuosine biosynthesis</keyword>
<accession>A0A7W8FZM6</accession>
<dbReference type="Proteomes" id="UP000521199">
    <property type="component" value="Unassembled WGS sequence"/>
</dbReference>
<dbReference type="InterPro" id="IPR004803">
    <property type="entry name" value="TGT"/>
</dbReference>
<dbReference type="EMBL" id="JACHHP010000001">
    <property type="protein sequence ID" value="MBB5206798.1"/>
    <property type="molecule type" value="Genomic_DNA"/>
</dbReference>
<comment type="cofactor">
    <cofactor evidence="8">
        <name>Zn(2+)</name>
        <dbReference type="ChEBI" id="CHEBI:29105"/>
    </cofactor>
    <text evidence="8">Binds 1 zinc ion per subunit.</text>
</comment>
<proteinExistence type="inferred from homology"/>
<dbReference type="GO" id="GO:0008479">
    <property type="term" value="F:tRNA-guanosine(34) queuine transglycosylase activity"/>
    <property type="evidence" value="ECO:0007669"/>
    <property type="project" value="UniProtKB-UniRule"/>
</dbReference>
<comment type="function">
    <text evidence="8">Catalyzes the base-exchange of a guanine (G) residue with the queuine precursor 7-aminomethyl-7-deazaguanine (PreQ1) at position 34 (anticodon wobble position) in tRNAs with GU(N) anticodons (tRNA-Asp, -Asn, -His and -Tyr). Catalysis occurs through a double-displacement mechanism. The nucleophile active site attacks the C1' of nucleotide 34 to detach the guanine base from the RNA, forming a covalent enzyme-RNA intermediate. The proton acceptor active site deprotonates the incoming PreQ1, allowing a nucleophilic attack on the C1' of the ribose to form the product. After dissociation, two additional enzymatic reactions on the tRNA convert PreQ1 to queuine (Q), resulting in the hypermodified nucleoside queuosine (7-(((4,5-cis-dihydroxy-2-cyclopenten-1-yl)amino)methyl)-7-deazaguanosine).</text>
</comment>
<dbReference type="InterPro" id="IPR002616">
    <property type="entry name" value="tRNA_ribo_trans-like"/>
</dbReference>
<dbReference type="FunFam" id="3.20.20.105:FF:000001">
    <property type="entry name" value="Queuine tRNA-ribosyltransferase"/>
    <property type="match status" value="1"/>
</dbReference>
<comment type="similarity">
    <text evidence="8">Belongs to the queuine tRNA-ribosyltransferase family.</text>
</comment>
<feature type="binding site" evidence="8">
    <location>
        <position position="340"/>
    </location>
    <ligand>
        <name>Zn(2+)</name>
        <dbReference type="ChEBI" id="CHEBI:29105"/>
    </ligand>
</feature>
<feature type="binding site" evidence="8">
    <location>
        <position position="308"/>
    </location>
    <ligand>
        <name>Zn(2+)</name>
        <dbReference type="ChEBI" id="CHEBI:29105"/>
    </ligand>
</feature>
<feature type="active site" description="Proton acceptor" evidence="8">
    <location>
        <position position="92"/>
    </location>
</feature>
<dbReference type="GO" id="GO:0005829">
    <property type="term" value="C:cytosol"/>
    <property type="evidence" value="ECO:0007669"/>
    <property type="project" value="TreeGrafter"/>
</dbReference>
<evidence type="ECO:0000256" key="2">
    <source>
        <dbReference type="ARBA" id="ARBA00022676"/>
    </source>
</evidence>
<feature type="binding site" evidence="8">
    <location>
        <begin position="92"/>
        <end position="96"/>
    </location>
    <ligand>
        <name>substrate</name>
    </ligand>
</feature>
<name>A0A7W8FZM6_9GAMM</name>
<dbReference type="InterPro" id="IPR050076">
    <property type="entry name" value="ArchSynthase1/Queuine_TRR"/>
</dbReference>
<evidence type="ECO:0000259" key="9">
    <source>
        <dbReference type="Pfam" id="PF01702"/>
    </source>
</evidence>
<feature type="region of interest" description="RNA binding; important for wobble base 34 recognition" evidence="8">
    <location>
        <begin position="275"/>
        <end position="279"/>
    </location>
</feature>
<evidence type="ECO:0000256" key="3">
    <source>
        <dbReference type="ARBA" id="ARBA00022679"/>
    </source>
</evidence>
<feature type="binding site" evidence="8">
    <location>
        <position position="310"/>
    </location>
    <ligand>
        <name>Zn(2+)</name>
        <dbReference type="ChEBI" id="CHEBI:29105"/>
    </ligand>
</feature>
<feature type="active site" description="Nucleophile" evidence="8">
    <location>
        <position position="270"/>
    </location>
</feature>
<dbReference type="Gene3D" id="3.20.20.105">
    <property type="entry name" value="Queuine tRNA-ribosyltransferase-like"/>
    <property type="match status" value="1"/>
</dbReference>
<dbReference type="GO" id="GO:0008616">
    <property type="term" value="P:tRNA queuosine(34) biosynthetic process"/>
    <property type="evidence" value="ECO:0007669"/>
    <property type="project" value="UniProtKB-UniRule"/>
</dbReference>
<feature type="binding site" evidence="8">
    <location>
        <position position="313"/>
    </location>
    <ligand>
        <name>Zn(2+)</name>
        <dbReference type="ChEBI" id="CHEBI:29105"/>
    </ligand>
</feature>
<feature type="region of interest" description="RNA binding" evidence="8">
    <location>
        <begin position="251"/>
        <end position="257"/>
    </location>
</feature>
<dbReference type="UniPathway" id="UPA00392"/>
<dbReference type="AlphaFoldDB" id="A0A7W8FZM6"/>
<dbReference type="GO" id="GO:0046872">
    <property type="term" value="F:metal ion binding"/>
    <property type="evidence" value="ECO:0007669"/>
    <property type="project" value="UniProtKB-KW"/>
</dbReference>
<dbReference type="EC" id="2.4.2.29" evidence="8"/>
<keyword evidence="8" id="KW-0862">Zinc</keyword>
<dbReference type="NCBIfam" id="TIGR00430">
    <property type="entry name" value="Q_tRNA_tgt"/>
    <property type="match status" value="1"/>
</dbReference>
<feature type="domain" description="tRNA-guanine(15) transglycosylase-like" evidence="9">
    <location>
        <begin position="14"/>
        <end position="372"/>
    </location>
</feature>
<feature type="binding site" evidence="8">
    <location>
        <position position="146"/>
    </location>
    <ligand>
        <name>substrate</name>
    </ligand>
</feature>
<evidence type="ECO:0000256" key="1">
    <source>
        <dbReference type="ARBA" id="ARBA00004691"/>
    </source>
</evidence>
<evidence type="ECO:0000256" key="5">
    <source>
        <dbReference type="ARBA" id="ARBA00022723"/>
    </source>
</evidence>
<evidence type="ECO:0000313" key="10">
    <source>
        <dbReference type="EMBL" id="MBB5206798.1"/>
    </source>
</evidence>
<sequence length="379" mass="42357">MSRLAFELLATNGSARRGRLTFPRGTVQTPAFMPVGTYGSVKAMTPVDLRDIGAQMILGNTFHLYLRPGLDVIEAHGGLHGFARWDGPILTDSGGFQVFSLAHRRRITEQGVTFASPVDGSKIFLGPEESMRIQRVLDSDVVMIFDECTPYEVNGVPTSEKRARESMELSLRWAERSKRAHEGNDAALFGIVQGHVHAQLRTRSAQALVEIGFDGYAVGGLAVGEPEHERNATLDHTCPQLPADRPRYLMGVGRPQDIVEAVRRGIDMFDCVMPTRNARNGHYFTRFGVLRIRNAKFERDTRPIDPQCACYACTSGFSRSYLRHLDKCNEMLGPILGTIHNLHYYQELMRGLRAAIEAGRLDDFVGEFYRRQALGESEN</sequence>
<keyword evidence="5 8" id="KW-0479">Metal-binding</keyword>
<dbReference type="NCBIfam" id="TIGR00449">
    <property type="entry name" value="tgt_general"/>
    <property type="match status" value="1"/>
</dbReference>
<dbReference type="SUPFAM" id="SSF51713">
    <property type="entry name" value="tRNA-guanine transglycosylase"/>
    <property type="match status" value="1"/>
</dbReference>
<keyword evidence="4 8" id="KW-0819">tRNA processing</keyword>
<comment type="subunit">
    <text evidence="8">Homodimer. Within each dimer, one monomer is responsible for RNA recognition and catalysis, while the other monomer binds to the replacement base PreQ1.</text>
</comment>
<keyword evidence="2 8" id="KW-0328">Glycosyltransferase</keyword>
<dbReference type="PANTHER" id="PTHR46499:SF1">
    <property type="entry name" value="QUEUINE TRNA-RIBOSYLTRANSFERASE"/>
    <property type="match status" value="1"/>
</dbReference>
<protein>
    <recommendedName>
        <fullName evidence="8">Queuine tRNA-ribosyltransferase</fullName>
        <ecNumber evidence="8">2.4.2.29</ecNumber>
    </recommendedName>
    <alternativeName>
        <fullName evidence="8">Guanine insertion enzyme</fullName>
    </alternativeName>
    <alternativeName>
        <fullName evidence="8">tRNA-guanine transglycosylase</fullName>
    </alternativeName>
</protein>
<organism evidence="10 11">
    <name type="scientific">Chiayiivirga flava</name>
    <dbReference type="NCBI Taxonomy" id="659595"/>
    <lineage>
        <taxon>Bacteria</taxon>
        <taxon>Pseudomonadati</taxon>
        <taxon>Pseudomonadota</taxon>
        <taxon>Gammaproteobacteria</taxon>
        <taxon>Lysobacterales</taxon>
        <taxon>Lysobacteraceae</taxon>
        <taxon>Chiayiivirga</taxon>
    </lineage>
</organism>
<dbReference type="PANTHER" id="PTHR46499">
    <property type="entry name" value="QUEUINE TRNA-RIBOSYLTRANSFERASE"/>
    <property type="match status" value="1"/>
</dbReference>